<dbReference type="InterPro" id="IPR013783">
    <property type="entry name" value="Ig-like_fold"/>
</dbReference>
<reference evidence="1" key="1">
    <citation type="journal article" date="2021" name="PeerJ">
        <title>Extensive microbial diversity within the chicken gut microbiome revealed by metagenomics and culture.</title>
        <authorList>
            <person name="Gilroy R."/>
            <person name="Ravi A."/>
            <person name="Getino M."/>
            <person name="Pursley I."/>
            <person name="Horton D.L."/>
            <person name="Alikhan N.F."/>
            <person name="Baker D."/>
            <person name="Gharbi K."/>
            <person name="Hall N."/>
            <person name="Watson M."/>
            <person name="Adriaenssens E.M."/>
            <person name="Foster-Nyarko E."/>
            <person name="Jarju S."/>
            <person name="Secka A."/>
            <person name="Antonio M."/>
            <person name="Oren A."/>
            <person name="Chaudhuri R.R."/>
            <person name="La Ragione R."/>
            <person name="Hildebrand F."/>
            <person name="Pallen M.J."/>
        </authorList>
    </citation>
    <scope>NUCLEOTIDE SEQUENCE</scope>
    <source>
        <strain evidence="1">ChiHjej12B11-16260</strain>
    </source>
</reference>
<accession>A0A9D2AP60</accession>
<gene>
    <name evidence="1" type="ORF">H9982_00890</name>
</gene>
<name>A0A9D2AP60_9BACT</name>
<dbReference type="Proteomes" id="UP000824246">
    <property type="component" value="Unassembled WGS sequence"/>
</dbReference>
<comment type="caution">
    <text evidence="1">The sequence shown here is derived from an EMBL/GenBank/DDBJ whole genome shotgun (WGS) entry which is preliminary data.</text>
</comment>
<dbReference type="Pfam" id="PF11551">
    <property type="entry name" value="Omp28"/>
    <property type="match status" value="1"/>
</dbReference>
<dbReference type="NCBIfam" id="NF033782">
    <property type="entry name" value="lipoprot_Omp28"/>
    <property type="match status" value="1"/>
</dbReference>
<organism evidence="1 2">
    <name type="scientific">Candidatus Barnesiella excrementipullorum</name>
    <dbReference type="NCBI Taxonomy" id="2838479"/>
    <lineage>
        <taxon>Bacteria</taxon>
        <taxon>Pseudomonadati</taxon>
        <taxon>Bacteroidota</taxon>
        <taxon>Bacteroidia</taxon>
        <taxon>Bacteroidales</taxon>
        <taxon>Barnesiellaceae</taxon>
        <taxon>Barnesiella</taxon>
    </lineage>
</organism>
<dbReference type="EMBL" id="DXFB01000022">
    <property type="protein sequence ID" value="HIX44753.1"/>
    <property type="molecule type" value="Genomic_DNA"/>
</dbReference>
<dbReference type="Gene3D" id="2.60.40.10">
    <property type="entry name" value="Immunoglobulins"/>
    <property type="match status" value="1"/>
</dbReference>
<keyword evidence="1" id="KW-0449">Lipoprotein</keyword>
<proteinExistence type="predicted"/>
<dbReference type="AlphaFoldDB" id="A0A9D2AP60"/>
<reference evidence="1" key="2">
    <citation type="submission" date="2021-04" db="EMBL/GenBank/DDBJ databases">
        <authorList>
            <person name="Gilroy R."/>
        </authorList>
    </citation>
    <scope>NUCLEOTIDE SEQUENCE</scope>
    <source>
        <strain evidence="1">ChiHjej12B11-16260</strain>
    </source>
</reference>
<dbReference type="PROSITE" id="PS51257">
    <property type="entry name" value="PROKAR_LIPOPROTEIN"/>
    <property type="match status" value="1"/>
</dbReference>
<sequence length="283" mass="31044">MKRIPLYIIATTLFAGIFTACDVIGENDRYIMETTPEPPTTAVKRVLIEEFTGRKCPNCPTGAQTIADIQSYYEGRVVAVAIHAGMYAMPTGSAFSDMDLRTEAGDTYNETYAPQGYPAAMVDRKTFDGVVASTIRDKWMTSVIAELAEEPIMEITPTCNYDETSRTATITTTIEALQNMPANLNLQVYLTESGIVAAQMNGSELIYDYVHNHVLRTAVNGTWGESLASLPQGETATYTHTVTLPAEWNAENCHIVAFACENNGNRVVLQCNECPVIPDQTTE</sequence>
<evidence type="ECO:0000313" key="1">
    <source>
        <dbReference type="EMBL" id="HIX44753.1"/>
    </source>
</evidence>
<evidence type="ECO:0000313" key="2">
    <source>
        <dbReference type="Proteomes" id="UP000824246"/>
    </source>
</evidence>
<dbReference type="InterPro" id="IPR021615">
    <property type="entry name" value="Omp28"/>
</dbReference>
<protein>
    <submittedName>
        <fullName evidence="1">Omp28 family outer membrane lipoprotein</fullName>
    </submittedName>
</protein>